<keyword evidence="1" id="KW-0812">Transmembrane</keyword>
<feature type="transmembrane region" description="Helical" evidence="1">
    <location>
        <begin position="94"/>
        <end position="115"/>
    </location>
</feature>
<evidence type="ECO:0000313" key="3">
    <source>
        <dbReference type="Proteomes" id="UP000006729"/>
    </source>
</evidence>
<keyword evidence="1" id="KW-0472">Membrane</keyword>
<sequence>MLSSENSSTKPLHIPSTMPSIFLRLQTPYQIKAGSAKFFLSFIRVYFAVHCPKKKEMEMKKIACAILFAAASVSAVMADEVAAPAPSPTSGASVSLPVVGSLVGASLASLIALYLQ</sequence>
<evidence type="ECO:0000313" key="2">
    <source>
        <dbReference type="EMBL" id="RQO85418.1"/>
    </source>
</evidence>
<dbReference type="PANTHER" id="PTHR34672:SF14">
    <property type="entry name" value="ARABINOGALACTAN PROTEIN 40"/>
    <property type="match status" value="1"/>
</dbReference>
<evidence type="ECO:0000256" key="1">
    <source>
        <dbReference type="SAM" id="Phobius"/>
    </source>
</evidence>
<dbReference type="Proteomes" id="UP000006729">
    <property type="component" value="Chromosome 1"/>
</dbReference>
<keyword evidence="3" id="KW-1185">Reference proteome</keyword>
<dbReference type="FunCoup" id="A0A3N7FUN0">
    <property type="interactions" value="6"/>
</dbReference>
<evidence type="ECO:0008006" key="4">
    <source>
        <dbReference type="Google" id="ProtNLM"/>
    </source>
</evidence>
<dbReference type="InterPro" id="IPR044702">
    <property type="entry name" value="AGP23/40"/>
</dbReference>
<reference evidence="2 3" key="1">
    <citation type="journal article" date="2006" name="Science">
        <title>The genome of black cottonwood, Populus trichocarpa (Torr. &amp; Gray).</title>
        <authorList>
            <person name="Tuskan G.A."/>
            <person name="Difazio S."/>
            <person name="Jansson S."/>
            <person name="Bohlmann J."/>
            <person name="Grigoriev I."/>
            <person name="Hellsten U."/>
            <person name="Putnam N."/>
            <person name="Ralph S."/>
            <person name="Rombauts S."/>
            <person name="Salamov A."/>
            <person name="Schein J."/>
            <person name="Sterck L."/>
            <person name="Aerts A."/>
            <person name="Bhalerao R.R."/>
            <person name="Bhalerao R.P."/>
            <person name="Blaudez D."/>
            <person name="Boerjan W."/>
            <person name="Brun A."/>
            <person name="Brunner A."/>
            <person name="Busov V."/>
            <person name="Campbell M."/>
            <person name="Carlson J."/>
            <person name="Chalot M."/>
            <person name="Chapman J."/>
            <person name="Chen G.L."/>
            <person name="Cooper D."/>
            <person name="Coutinho P.M."/>
            <person name="Couturier J."/>
            <person name="Covert S."/>
            <person name="Cronk Q."/>
            <person name="Cunningham R."/>
            <person name="Davis J."/>
            <person name="Degroeve S."/>
            <person name="Dejardin A."/>
            <person name="Depamphilis C."/>
            <person name="Detter J."/>
            <person name="Dirks B."/>
            <person name="Dubchak I."/>
            <person name="Duplessis S."/>
            <person name="Ehlting J."/>
            <person name="Ellis B."/>
            <person name="Gendler K."/>
            <person name="Goodstein D."/>
            <person name="Gribskov M."/>
            <person name="Grimwood J."/>
            <person name="Groover A."/>
            <person name="Gunter L."/>
            <person name="Hamberger B."/>
            <person name="Heinze B."/>
            <person name="Helariutta Y."/>
            <person name="Henrissat B."/>
            <person name="Holligan D."/>
            <person name="Holt R."/>
            <person name="Huang W."/>
            <person name="Islam-Faridi N."/>
            <person name="Jones S."/>
            <person name="Jones-Rhoades M."/>
            <person name="Jorgensen R."/>
            <person name="Joshi C."/>
            <person name="Kangasjarvi J."/>
            <person name="Karlsson J."/>
            <person name="Kelleher C."/>
            <person name="Kirkpatrick R."/>
            <person name="Kirst M."/>
            <person name="Kohler A."/>
            <person name="Kalluri U."/>
            <person name="Larimer F."/>
            <person name="Leebens-Mack J."/>
            <person name="Leple J.C."/>
            <person name="Locascio P."/>
            <person name="Lou Y."/>
            <person name="Lucas S."/>
            <person name="Martin F."/>
            <person name="Montanini B."/>
            <person name="Napoli C."/>
            <person name="Nelson D.R."/>
            <person name="Nelson C."/>
            <person name="Nieminen K."/>
            <person name="Nilsson O."/>
            <person name="Pereda V."/>
            <person name="Peter G."/>
            <person name="Philippe R."/>
            <person name="Pilate G."/>
            <person name="Poliakov A."/>
            <person name="Razumovskaya J."/>
            <person name="Richardson P."/>
            <person name="Rinaldi C."/>
            <person name="Ritland K."/>
            <person name="Rouze P."/>
            <person name="Ryaboy D."/>
            <person name="Schmutz J."/>
            <person name="Schrader J."/>
            <person name="Segerman B."/>
            <person name="Shin H."/>
            <person name="Siddiqui A."/>
            <person name="Sterky F."/>
            <person name="Terry A."/>
            <person name="Tsai C.J."/>
            <person name="Uberbacher E."/>
            <person name="Unneberg P."/>
            <person name="Vahala J."/>
            <person name="Wall K."/>
            <person name="Wessler S."/>
            <person name="Yang G."/>
            <person name="Yin T."/>
            <person name="Douglas C."/>
            <person name="Marra M."/>
            <person name="Sandberg G."/>
            <person name="Van de Peer Y."/>
            <person name="Rokhsar D."/>
        </authorList>
    </citation>
    <scope>NUCLEOTIDE SEQUENCE [LARGE SCALE GENOMIC DNA]</scope>
    <source>
        <strain evidence="3">cv. Nisqually</strain>
    </source>
</reference>
<feature type="transmembrane region" description="Helical" evidence="1">
    <location>
        <begin position="62"/>
        <end position="82"/>
    </location>
</feature>
<dbReference type="PANTHER" id="PTHR34672">
    <property type="entry name" value="POLLEN-SPECIFIC ARABINOGALACTA PROTEIN BAN102"/>
    <property type="match status" value="1"/>
</dbReference>
<keyword evidence="1" id="KW-1133">Transmembrane helix</keyword>
<name>A0A3N7FUN0_POPTR</name>
<accession>A0A3N7FUN0</accession>
<dbReference type="EMBL" id="CM009290">
    <property type="protein sequence ID" value="RQO85418.1"/>
    <property type="molecule type" value="Genomic_DNA"/>
</dbReference>
<proteinExistence type="predicted"/>
<organism evidence="2 3">
    <name type="scientific">Populus trichocarpa</name>
    <name type="common">Western balsam poplar</name>
    <name type="synonym">Populus balsamifera subsp. trichocarpa</name>
    <dbReference type="NCBI Taxonomy" id="3694"/>
    <lineage>
        <taxon>Eukaryota</taxon>
        <taxon>Viridiplantae</taxon>
        <taxon>Streptophyta</taxon>
        <taxon>Embryophyta</taxon>
        <taxon>Tracheophyta</taxon>
        <taxon>Spermatophyta</taxon>
        <taxon>Magnoliopsida</taxon>
        <taxon>eudicotyledons</taxon>
        <taxon>Gunneridae</taxon>
        <taxon>Pentapetalae</taxon>
        <taxon>rosids</taxon>
        <taxon>fabids</taxon>
        <taxon>Malpighiales</taxon>
        <taxon>Salicaceae</taxon>
        <taxon>Saliceae</taxon>
        <taxon>Populus</taxon>
    </lineage>
</organism>
<dbReference type="AlphaFoldDB" id="A0A3N7FUN0"/>
<dbReference type="InParanoid" id="A0A3N7FUN0"/>
<gene>
    <name evidence="2" type="ORF">POPTR_001G268801</name>
</gene>
<protein>
    <recommendedName>
        <fullName evidence="4">Arabinogalactan peptide 23-like</fullName>
    </recommendedName>
</protein>